<organism evidence="1 2">
    <name type="scientific">[Clostridium] asparagiforme DSM 15981</name>
    <dbReference type="NCBI Taxonomy" id="518636"/>
    <lineage>
        <taxon>Bacteria</taxon>
        <taxon>Bacillati</taxon>
        <taxon>Bacillota</taxon>
        <taxon>Clostridia</taxon>
        <taxon>Lachnospirales</taxon>
        <taxon>Lachnospiraceae</taxon>
        <taxon>Enterocloster</taxon>
    </lineage>
</organism>
<evidence type="ECO:0000313" key="2">
    <source>
        <dbReference type="Proteomes" id="UP000004756"/>
    </source>
</evidence>
<dbReference type="EMBL" id="ACCJ01000464">
    <property type="protein sequence ID" value="EEG52261.1"/>
    <property type="molecule type" value="Genomic_DNA"/>
</dbReference>
<reference evidence="1 2" key="1">
    <citation type="submission" date="2009-02" db="EMBL/GenBank/DDBJ databases">
        <title>Draft genome sequence of Clostridium asparagiforme (DSM 15981).</title>
        <authorList>
            <person name="Sudarsanam P."/>
            <person name="Ley R."/>
            <person name="Guruge J."/>
            <person name="Turnbaugh P.J."/>
            <person name="Mahowald M."/>
            <person name="Liep D."/>
            <person name="Gordon J."/>
        </authorList>
    </citation>
    <scope>NUCLEOTIDE SEQUENCE [LARGE SCALE GENOMIC DNA]</scope>
    <source>
        <strain evidence="1 2">DSM 15981</strain>
    </source>
</reference>
<dbReference type="Proteomes" id="UP000004756">
    <property type="component" value="Unassembled WGS sequence"/>
</dbReference>
<comment type="caution">
    <text evidence="1">The sequence shown here is derived from an EMBL/GenBank/DDBJ whole genome shotgun (WGS) entry which is preliminary data.</text>
</comment>
<dbReference type="AlphaFoldDB" id="C0D8S9"/>
<evidence type="ECO:0000313" key="1">
    <source>
        <dbReference type="EMBL" id="EEG52261.1"/>
    </source>
</evidence>
<dbReference type="HOGENOM" id="CLU_3166290_0_0_9"/>
<keyword evidence="2" id="KW-1185">Reference proteome</keyword>
<sequence>MWSWREGIFRERRDQLGKAVRGSIRQKRIIAAREPQNSPAAFTEKEV</sequence>
<proteinExistence type="predicted"/>
<name>C0D8S9_9FIRM</name>
<gene>
    <name evidence="1" type="ORF">CLOSTASPAR_05678</name>
</gene>
<protein>
    <submittedName>
        <fullName evidence="1">Uncharacterized protein</fullName>
    </submittedName>
</protein>
<accession>C0D8S9</accession>